<dbReference type="Pfam" id="PF02275">
    <property type="entry name" value="CBAH"/>
    <property type="match status" value="2"/>
</dbReference>
<dbReference type="Gene3D" id="3.60.60.10">
    <property type="entry name" value="Penicillin V Acylase, Chain A"/>
    <property type="match status" value="1"/>
</dbReference>
<dbReference type="GO" id="GO:0016787">
    <property type="term" value="F:hydrolase activity"/>
    <property type="evidence" value="ECO:0007669"/>
    <property type="project" value="UniProtKB-KW"/>
</dbReference>
<name>A0A9D2AV63_9FIRM</name>
<evidence type="ECO:0000313" key="4">
    <source>
        <dbReference type="EMBL" id="HIX50304.1"/>
    </source>
</evidence>
<evidence type="ECO:0000256" key="2">
    <source>
        <dbReference type="ARBA" id="ARBA00022801"/>
    </source>
</evidence>
<keyword evidence="2 4" id="KW-0378">Hydrolase</keyword>
<dbReference type="PANTHER" id="PTHR35527">
    <property type="entry name" value="CHOLOYLGLYCINE HYDROLASE"/>
    <property type="match status" value="1"/>
</dbReference>
<comment type="caution">
    <text evidence="4">The sequence shown here is derived from an EMBL/GenBank/DDBJ whole genome shotgun (WGS) entry which is preliminary data.</text>
</comment>
<dbReference type="AlphaFoldDB" id="A0A9D2AV63"/>
<dbReference type="EMBL" id="DXEW01000017">
    <property type="protein sequence ID" value="HIX50304.1"/>
    <property type="molecule type" value="Genomic_DNA"/>
</dbReference>
<evidence type="ECO:0000256" key="1">
    <source>
        <dbReference type="ARBA" id="ARBA00006625"/>
    </source>
</evidence>
<evidence type="ECO:0000313" key="5">
    <source>
        <dbReference type="Proteomes" id="UP000886847"/>
    </source>
</evidence>
<comment type="similarity">
    <text evidence="1">Belongs to the peptidase C59 family.</text>
</comment>
<dbReference type="InterPro" id="IPR052193">
    <property type="entry name" value="Peptidase_C59"/>
</dbReference>
<evidence type="ECO:0000259" key="3">
    <source>
        <dbReference type="Pfam" id="PF02275"/>
    </source>
</evidence>
<reference evidence="4" key="2">
    <citation type="submission" date="2021-04" db="EMBL/GenBank/DDBJ databases">
        <authorList>
            <person name="Gilroy R."/>
        </authorList>
    </citation>
    <scope>NUCLEOTIDE SEQUENCE</scope>
    <source>
        <strain evidence="4">2189</strain>
    </source>
</reference>
<feature type="domain" description="Choloylglycine hydrolase/NAAA C-terminal" evidence="3">
    <location>
        <begin position="143"/>
        <end position="355"/>
    </location>
</feature>
<sequence>MCTAIGWQGRHFMFGRNLDLEYGFRERVTQVARGSLLRFAAMPPVRTAYAMLGMAAEDGGFPLFAEAVNEQGLCAAGLYFPHSARMRAAGDMRKGERAAEEKAAAAGDIQGAEGAAAERAAAAEDIQGAEGAAAERAAAAGRAVAPHEMVAALLARCADTRQARAFLQGAEVVSIPYKNYPVPALHWLVADRYGYFVAEPAEGGLRLYDDPAGVLANEPPFPFQLHNLHAYRHLTAAEPACGFGMPLQALYHGTGGVGLPGDAASPSRFVRAAFYRANSRPFAEAGEGEGRGEGEDEADVAEQDAAQMFHMLSAVEMVKGGVLTEEGRPCYTRYACCIDADAGVYYLKRYGSLGAEKFTLHRQGAEEIK</sequence>
<dbReference type="InterPro" id="IPR029055">
    <property type="entry name" value="Ntn_hydrolases_N"/>
</dbReference>
<dbReference type="SUPFAM" id="SSF56235">
    <property type="entry name" value="N-terminal nucleophile aminohydrolases (Ntn hydrolases)"/>
    <property type="match status" value="2"/>
</dbReference>
<feature type="domain" description="Choloylglycine hydrolase/NAAA C-terminal" evidence="3">
    <location>
        <begin position="2"/>
        <end position="87"/>
    </location>
</feature>
<proteinExistence type="inferred from homology"/>
<protein>
    <submittedName>
        <fullName evidence="4">Linear amide C-N hydrolase</fullName>
    </submittedName>
</protein>
<dbReference type="Proteomes" id="UP000886847">
    <property type="component" value="Unassembled WGS sequence"/>
</dbReference>
<accession>A0A9D2AV63</accession>
<gene>
    <name evidence="4" type="ORF">H9851_03370</name>
</gene>
<organism evidence="4 5">
    <name type="scientific">Candidatus Borkfalkia faecavium</name>
    <dbReference type="NCBI Taxonomy" id="2838508"/>
    <lineage>
        <taxon>Bacteria</taxon>
        <taxon>Bacillati</taxon>
        <taxon>Bacillota</taxon>
        <taxon>Clostridia</taxon>
        <taxon>Christensenellales</taxon>
        <taxon>Christensenellaceae</taxon>
        <taxon>Candidatus Borkfalkia</taxon>
    </lineage>
</organism>
<reference evidence="4" key="1">
    <citation type="journal article" date="2021" name="PeerJ">
        <title>Extensive microbial diversity within the chicken gut microbiome revealed by metagenomics and culture.</title>
        <authorList>
            <person name="Gilroy R."/>
            <person name="Ravi A."/>
            <person name="Getino M."/>
            <person name="Pursley I."/>
            <person name="Horton D.L."/>
            <person name="Alikhan N.F."/>
            <person name="Baker D."/>
            <person name="Gharbi K."/>
            <person name="Hall N."/>
            <person name="Watson M."/>
            <person name="Adriaenssens E.M."/>
            <person name="Foster-Nyarko E."/>
            <person name="Jarju S."/>
            <person name="Secka A."/>
            <person name="Antonio M."/>
            <person name="Oren A."/>
            <person name="Chaudhuri R.R."/>
            <person name="La Ragione R."/>
            <person name="Hildebrand F."/>
            <person name="Pallen M.J."/>
        </authorList>
    </citation>
    <scope>NUCLEOTIDE SEQUENCE</scope>
    <source>
        <strain evidence="4">2189</strain>
    </source>
</reference>
<dbReference type="InterPro" id="IPR029132">
    <property type="entry name" value="CBAH/NAAA_C"/>
</dbReference>
<dbReference type="PANTHER" id="PTHR35527:SF2">
    <property type="entry name" value="HYDROLASE"/>
    <property type="match status" value="1"/>
</dbReference>